<gene>
    <name evidence="2" type="primary">cobA</name>
    <name evidence="2" type="ORF">D4A81_01055</name>
</gene>
<dbReference type="NCBIfam" id="NF004790">
    <property type="entry name" value="PRK06136.1"/>
    <property type="match status" value="1"/>
</dbReference>
<evidence type="ECO:0000313" key="3">
    <source>
        <dbReference type="Proteomes" id="UP000265562"/>
    </source>
</evidence>
<dbReference type="InterPro" id="IPR014776">
    <property type="entry name" value="4pyrrole_Mease_sub2"/>
</dbReference>
<dbReference type="FunFam" id="3.40.1010.10:FF:000001">
    <property type="entry name" value="Siroheme synthase"/>
    <property type="match status" value="1"/>
</dbReference>
<proteinExistence type="inferred from homology"/>
<dbReference type="Proteomes" id="UP000265562">
    <property type="component" value="Chromosome"/>
</dbReference>
<dbReference type="PANTHER" id="PTHR45790:SF3">
    <property type="entry name" value="S-ADENOSYL-L-METHIONINE-DEPENDENT UROPORPHYRINOGEN III METHYLTRANSFERASE, CHLOROPLASTIC"/>
    <property type="match status" value="1"/>
</dbReference>
<dbReference type="InterPro" id="IPR014777">
    <property type="entry name" value="4pyrrole_Mease_sub1"/>
</dbReference>
<dbReference type="GO" id="GO:0032259">
    <property type="term" value="P:methylation"/>
    <property type="evidence" value="ECO:0007669"/>
    <property type="project" value="UniProtKB-KW"/>
</dbReference>
<dbReference type="SUPFAM" id="SSF69618">
    <property type="entry name" value="HemD-like"/>
    <property type="match status" value="1"/>
</dbReference>
<name>A0A385PWW1_9FIRM</name>
<dbReference type="EC" id="2.1.1.107" evidence="2"/>
<dbReference type="SUPFAM" id="SSF53790">
    <property type="entry name" value="Tetrapyrrole methylase"/>
    <property type="match status" value="1"/>
</dbReference>
<dbReference type="InterPro" id="IPR003754">
    <property type="entry name" value="4pyrrol_synth_uPrphyn_synth"/>
</dbReference>
<dbReference type="KEGG" id="lua:D4A81_01055"/>
<protein>
    <submittedName>
        <fullName evidence="2">Uroporphyrinogen-III C-methyltransferase</fullName>
        <ecNumber evidence="2">2.1.1.107</ecNumber>
    </submittedName>
</protein>
<dbReference type="AlphaFoldDB" id="A0A385PWW1"/>
<dbReference type="InterPro" id="IPR036108">
    <property type="entry name" value="4pyrrol_syn_uPrphyn_synt_sf"/>
</dbReference>
<reference evidence="2 3" key="1">
    <citation type="submission" date="2018-09" db="EMBL/GenBank/DDBJ databases">
        <title>Genome sequencing of Lachnoanaerobaculum umeaense DSM 23576.</title>
        <authorList>
            <person name="Kook J.-K."/>
            <person name="Park S.-N."/>
            <person name="Lim Y.K."/>
        </authorList>
    </citation>
    <scope>NUCLEOTIDE SEQUENCE [LARGE SCALE GENOMIC DNA]</scope>
    <source>
        <strain evidence="3">DSM 23576 \ CCUG 58757</strain>
    </source>
</reference>
<dbReference type="InterPro" id="IPR003043">
    <property type="entry name" value="Uropor_MeTrfase_CS"/>
</dbReference>
<evidence type="ECO:0000256" key="1">
    <source>
        <dbReference type="RuleBase" id="RU003960"/>
    </source>
</evidence>
<dbReference type="GO" id="GO:0019354">
    <property type="term" value="P:siroheme biosynthetic process"/>
    <property type="evidence" value="ECO:0007669"/>
    <property type="project" value="InterPro"/>
</dbReference>
<evidence type="ECO:0000313" key="2">
    <source>
        <dbReference type="EMBL" id="AYA98631.1"/>
    </source>
</evidence>
<dbReference type="Gene3D" id="3.40.50.10090">
    <property type="match status" value="2"/>
</dbReference>
<comment type="similarity">
    <text evidence="1">Belongs to the precorrin methyltransferase family.</text>
</comment>
<dbReference type="Pfam" id="PF02602">
    <property type="entry name" value="HEM4"/>
    <property type="match status" value="1"/>
</dbReference>
<dbReference type="OrthoDB" id="9815856at2"/>
<dbReference type="Gene3D" id="3.40.1010.10">
    <property type="entry name" value="Cobalt-precorrin-4 Transmethylase, Domain 1"/>
    <property type="match status" value="1"/>
</dbReference>
<organism evidence="2 3">
    <name type="scientific">Lachnoanaerobaculum umeaense</name>
    <dbReference type="NCBI Taxonomy" id="617123"/>
    <lineage>
        <taxon>Bacteria</taxon>
        <taxon>Bacillati</taxon>
        <taxon>Bacillota</taxon>
        <taxon>Clostridia</taxon>
        <taxon>Lachnospirales</taxon>
        <taxon>Lachnospiraceae</taxon>
        <taxon>Lachnoanaerobaculum</taxon>
    </lineage>
</organism>
<dbReference type="EMBL" id="CP032364">
    <property type="protein sequence ID" value="AYA98631.1"/>
    <property type="molecule type" value="Genomic_DNA"/>
</dbReference>
<dbReference type="CDD" id="cd11642">
    <property type="entry name" value="SUMT"/>
    <property type="match status" value="1"/>
</dbReference>
<dbReference type="RefSeq" id="WP_111525051.1">
    <property type="nucleotide sequence ID" value="NZ_CP032364.1"/>
</dbReference>
<keyword evidence="1 2" id="KW-0808">Transferase</keyword>
<dbReference type="GO" id="GO:0004851">
    <property type="term" value="F:uroporphyrin-III C-methyltransferase activity"/>
    <property type="evidence" value="ECO:0007669"/>
    <property type="project" value="UniProtKB-EC"/>
</dbReference>
<dbReference type="Pfam" id="PF00590">
    <property type="entry name" value="TP_methylase"/>
    <property type="match status" value="1"/>
</dbReference>
<dbReference type="InterPro" id="IPR050161">
    <property type="entry name" value="Siro_Cobalamin_biosynth"/>
</dbReference>
<dbReference type="CDD" id="cd06578">
    <property type="entry name" value="HemD"/>
    <property type="match status" value="1"/>
</dbReference>
<dbReference type="Gene3D" id="3.30.950.10">
    <property type="entry name" value="Methyltransferase, Cobalt-precorrin-4 Transmethylase, Domain 2"/>
    <property type="match status" value="1"/>
</dbReference>
<dbReference type="GO" id="GO:0004852">
    <property type="term" value="F:uroporphyrinogen-III synthase activity"/>
    <property type="evidence" value="ECO:0007669"/>
    <property type="project" value="InterPro"/>
</dbReference>
<dbReference type="InterPro" id="IPR006366">
    <property type="entry name" value="CobA/CysG_C"/>
</dbReference>
<dbReference type="InterPro" id="IPR035996">
    <property type="entry name" value="4pyrrol_Methylase_sf"/>
</dbReference>
<sequence>MFDKEIKSVSLVGVGPGDENLLTLRACECIETADVIVYDNLINPTILNRAKINAKLIYAGKISGNHYLTQDKINETIVEYALLGEYVVRLKGGDPYIFGRGGEEAEYLLERNIDFEIVPGVSSFYAGLGYAGIPVTFRGEAAEFHVFTGHKKQGEELDLNFENIAKLDGSLVFLMGISNLSLIVQGLLSNGMNKDIGAAVIENGTRYNQRVFRGKLSNIEEIAKRENIISPALIVVGNVCEKNLAFFKKEILPLSGKNILLTATKALLEKMSPEFKKLGANICEMSLIATKEIEIDKNTFVLELELATHILFTSANGVDIFFEKIKNYDIDVRSLYNKKICVIGSGSSEALKKYGVNADFIPSKFDSKSFVEEILPKLDKNSRVLMLRANLGNDNLPNGLKTAGIEFRDISIYDTIIDYRRSFELNKEIKKFDYVVVASASAAKALYEMIEDKSALLNRVVSIGPVTTKALREFEIEELITAKQYDVKGIVDAIKKL</sequence>
<dbReference type="PANTHER" id="PTHR45790">
    <property type="entry name" value="SIROHEME SYNTHASE-RELATED"/>
    <property type="match status" value="1"/>
</dbReference>
<dbReference type="NCBIfam" id="TIGR01469">
    <property type="entry name" value="cobA_cysG_Cterm"/>
    <property type="match status" value="1"/>
</dbReference>
<dbReference type="InterPro" id="IPR000878">
    <property type="entry name" value="4pyrrol_Mease"/>
</dbReference>
<keyword evidence="1 2" id="KW-0489">Methyltransferase</keyword>
<dbReference type="PROSITE" id="PS00840">
    <property type="entry name" value="SUMT_2"/>
    <property type="match status" value="1"/>
</dbReference>
<accession>A0A385PWW1</accession>
<keyword evidence="3" id="KW-1185">Reference proteome</keyword>